<protein>
    <submittedName>
        <fullName evidence="1">Uncharacterized protein</fullName>
    </submittedName>
</protein>
<evidence type="ECO:0000313" key="1">
    <source>
        <dbReference type="EMBL" id="GLI20344.1"/>
    </source>
</evidence>
<accession>A0A9W6CGQ3</accession>
<name>A0A9W6CGQ3_XANFL</name>
<organism evidence="1 2">
    <name type="scientific">Xanthobacter flavus</name>
    <dbReference type="NCBI Taxonomy" id="281"/>
    <lineage>
        <taxon>Bacteria</taxon>
        <taxon>Pseudomonadati</taxon>
        <taxon>Pseudomonadota</taxon>
        <taxon>Alphaproteobacteria</taxon>
        <taxon>Hyphomicrobiales</taxon>
        <taxon>Xanthobacteraceae</taxon>
        <taxon>Xanthobacter</taxon>
    </lineage>
</organism>
<reference evidence="1" key="1">
    <citation type="submission" date="2022-12" db="EMBL/GenBank/DDBJ databases">
        <title>Reference genome sequencing for broad-spectrum identification of bacterial and archaeal isolates by mass spectrometry.</title>
        <authorList>
            <person name="Sekiguchi Y."/>
            <person name="Tourlousse D.M."/>
        </authorList>
    </citation>
    <scope>NUCLEOTIDE SEQUENCE</scope>
    <source>
        <strain evidence="1">301</strain>
    </source>
</reference>
<dbReference type="EMBL" id="BSDO01000001">
    <property type="protein sequence ID" value="GLI20344.1"/>
    <property type="molecule type" value="Genomic_DNA"/>
</dbReference>
<dbReference type="Proteomes" id="UP001144397">
    <property type="component" value="Unassembled WGS sequence"/>
</dbReference>
<dbReference type="AlphaFoldDB" id="A0A9W6CGQ3"/>
<comment type="caution">
    <text evidence="1">The sequence shown here is derived from an EMBL/GenBank/DDBJ whole genome shotgun (WGS) entry which is preliminary data.</text>
</comment>
<sequence length="73" mass="7912">MTLGRADRSAAKVGITLVEAGRYPPLAQRACRRRTGVGTTWKRVALAALESAGAGWMIRGRDARESDDDSRKP</sequence>
<evidence type="ECO:0000313" key="2">
    <source>
        <dbReference type="Proteomes" id="UP001144397"/>
    </source>
</evidence>
<gene>
    <name evidence="1" type="ORF">XFLAVUS301_00180</name>
</gene>
<proteinExistence type="predicted"/>